<proteinExistence type="predicted"/>
<dbReference type="Pfam" id="PF13047">
    <property type="entry name" value="DUF3907"/>
    <property type="match status" value="1"/>
</dbReference>
<dbReference type="Proteomes" id="UP000198660">
    <property type="component" value="Unassembled WGS sequence"/>
</dbReference>
<name>A0A1I6PWY4_9BACL</name>
<dbReference type="OrthoDB" id="2691359at2"/>
<dbReference type="InterPro" id="IPR025013">
    <property type="entry name" value="DUF3907"/>
</dbReference>
<dbReference type="RefSeq" id="WP_091834018.1">
    <property type="nucleotide sequence ID" value="NZ_FPAA01000002.1"/>
</dbReference>
<evidence type="ECO:0000313" key="2">
    <source>
        <dbReference type="Proteomes" id="UP000198660"/>
    </source>
</evidence>
<dbReference type="EMBL" id="FPAA01000002">
    <property type="protein sequence ID" value="SFS44751.1"/>
    <property type="molecule type" value="Genomic_DNA"/>
</dbReference>
<organism evidence="1 2">
    <name type="scientific">Marininema halotolerans</name>
    <dbReference type="NCBI Taxonomy" id="1155944"/>
    <lineage>
        <taxon>Bacteria</taxon>
        <taxon>Bacillati</taxon>
        <taxon>Bacillota</taxon>
        <taxon>Bacilli</taxon>
        <taxon>Bacillales</taxon>
        <taxon>Thermoactinomycetaceae</taxon>
        <taxon>Marininema</taxon>
    </lineage>
</organism>
<evidence type="ECO:0008006" key="3">
    <source>
        <dbReference type="Google" id="ProtNLM"/>
    </source>
</evidence>
<evidence type="ECO:0000313" key="1">
    <source>
        <dbReference type="EMBL" id="SFS44751.1"/>
    </source>
</evidence>
<reference evidence="2" key="1">
    <citation type="submission" date="2016-10" db="EMBL/GenBank/DDBJ databases">
        <authorList>
            <person name="Varghese N."/>
            <person name="Submissions S."/>
        </authorList>
    </citation>
    <scope>NUCLEOTIDE SEQUENCE [LARGE SCALE GENOMIC DNA]</scope>
    <source>
        <strain evidence="2">DSM 45789</strain>
    </source>
</reference>
<gene>
    <name evidence="1" type="ORF">SAMN05444972_102194</name>
</gene>
<protein>
    <recommendedName>
        <fullName evidence="3">DUF3907 family protein</fullName>
    </recommendedName>
</protein>
<keyword evidence="2" id="KW-1185">Reference proteome</keyword>
<sequence length="171" mass="20586">MPQEQTKDLCKLTRDKLSEASRMLEDFLDYVHLPKLMEESEQGKSQERFLKEYLSDLRRLSVTCEQGYEKVSLVLRRAKFNEDFAEKVLNEVVHTCIYNFYYPKNEVYEEDGRYSYTNHDAIQFREEPPQSLKTITFQLSKLFEVLRDELEYYETDYITRIRMQTKRIGSS</sequence>
<dbReference type="AlphaFoldDB" id="A0A1I6PWY4"/>
<accession>A0A1I6PWY4</accession>